<keyword evidence="2" id="KW-1185">Reference proteome</keyword>
<evidence type="ECO:0000313" key="2">
    <source>
        <dbReference type="Proteomes" id="UP000017651"/>
    </source>
</evidence>
<name>U5PTH1_9CAUD</name>
<reference evidence="1 2" key="1">
    <citation type="journal article" date="2013" name="Genome Announc.">
        <title>Complete Genome of Clavibacter michiganensis subsp. sepedonicusis Siphophage CN1A.</title>
        <authorList>
            <person name="Kongari R.R."/>
            <person name="Yao G.W."/>
            <person name="Chamakura K.R."/>
            <person name="Kuty Everett G.F."/>
        </authorList>
    </citation>
    <scope>NUCLEOTIDE SEQUENCE [LARGE SCALE GENOMIC DNA]</scope>
</reference>
<protein>
    <submittedName>
        <fullName evidence="1">Uncharacterized protein</fullName>
    </submittedName>
</protein>
<gene>
    <name evidence="1" type="ORF">CN1A_70</name>
</gene>
<accession>U5PTH1</accession>
<dbReference type="KEGG" id="vg:18506590"/>
<evidence type="ECO:0000313" key="1">
    <source>
        <dbReference type="EMBL" id="AGY47179.1"/>
    </source>
</evidence>
<dbReference type="GeneID" id="18506590"/>
<proteinExistence type="predicted"/>
<organism evidence="1 2">
    <name type="scientific">Clavibacter phage CN1A</name>
    <dbReference type="NCBI Taxonomy" id="1406793"/>
    <lineage>
        <taxon>Viruses</taxon>
        <taxon>Duplodnaviria</taxon>
        <taxon>Heunggongvirae</taxon>
        <taxon>Uroviricota</taxon>
        <taxon>Caudoviricetes</taxon>
        <taxon>Cinunavirus</taxon>
        <taxon>Cinunavirus CN1A</taxon>
    </lineage>
</organism>
<dbReference type="EMBL" id="KF669650">
    <property type="protein sequence ID" value="AGY47179.1"/>
    <property type="molecule type" value="Genomic_DNA"/>
</dbReference>
<dbReference type="Proteomes" id="UP000017651">
    <property type="component" value="Segment"/>
</dbReference>
<dbReference type="OrthoDB" id="15171at10239"/>
<dbReference type="RefSeq" id="YP_009004282.1">
    <property type="nucleotide sequence ID" value="NC_023549.1"/>
</dbReference>
<sequence>MYKPPILGISHFNLWLATGERGISSEAIVTQLSGVPIGRDYGFGTQPHDPSDFRRCELLLRMVPEARPHLERMRLVSPEWNALVEHWDTIVKLAEAENPTAFTRRASRTAVGAGRLIRDLLDSARP</sequence>